<protein>
    <recommendedName>
        <fullName evidence="6">Tetratricopeptide repeat protein</fullName>
    </recommendedName>
</protein>
<dbReference type="InterPro" id="IPR019734">
    <property type="entry name" value="TPR_rpt"/>
</dbReference>
<dbReference type="Pfam" id="PF13432">
    <property type="entry name" value="TPR_16"/>
    <property type="match status" value="2"/>
</dbReference>
<dbReference type="SUPFAM" id="SSF48452">
    <property type="entry name" value="TPR-like"/>
    <property type="match status" value="1"/>
</dbReference>
<dbReference type="SMART" id="SM00028">
    <property type="entry name" value="TPR"/>
    <property type="match status" value="5"/>
</dbReference>
<reference evidence="4 5" key="1">
    <citation type="submission" date="2021-11" db="EMBL/GenBank/DDBJ databases">
        <authorList>
            <person name="Depoorter E."/>
        </authorList>
    </citation>
    <scope>NUCLEOTIDE SEQUENCE [LARGE SCALE GENOMIC DNA]</scope>
    <source>
        <strain evidence="4 5">LMG 24289</strain>
    </source>
</reference>
<organism evidence="4 5">
    <name type="scientific">Periweissella fabaria</name>
    <dbReference type="NCBI Taxonomy" id="546157"/>
    <lineage>
        <taxon>Bacteria</taxon>
        <taxon>Bacillati</taxon>
        <taxon>Bacillota</taxon>
        <taxon>Bacilli</taxon>
        <taxon>Lactobacillales</taxon>
        <taxon>Lactobacillaceae</taxon>
        <taxon>Periweissella</taxon>
    </lineage>
</organism>
<dbReference type="PANTHER" id="PTHR15704">
    <property type="entry name" value="SUPERKILLER 3 PROTEIN-RELATED"/>
    <property type="match status" value="1"/>
</dbReference>
<evidence type="ECO:0000256" key="1">
    <source>
        <dbReference type="ARBA" id="ARBA00022737"/>
    </source>
</evidence>
<dbReference type="RefSeq" id="WP_230096337.1">
    <property type="nucleotide sequence ID" value="NZ_CAKKNS010000001.1"/>
</dbReference>
<proteinExistence type="predicted"/>
<dbReference type="Proteomes" id="UP000789707">
    <property type="component" value="Unassembled WGS sequence"/>
</dbReference>
<evidence type="ECO:0000256" key="2">
    <source>
        <dbReference type="ARBA" id="ARBA00022803"/>
    </source>
</evidence>
<name>A0ABM8Z4F4_9LACO</name>
<evidence type="ECO:0008006" key="6">
    <source>
        <dbReference type="Google" id="ProtNLM"/>
    </source>
</evidence>
<accession>A0ABM8Z4F4</accession>
<evidence type="ECO:0000256" key="3">
    <source>
        <dbReference type="PROSITE-ProRule" id="PRU00339"/>
    </source>
</evidence>
<gene>
    <name evidence="4" type="ORF">WFA24289_00577</name>
</gene>
<keyword evidence="1" id="KW-0677">Repeat</keyword>
<dbReference type="InterPro" id="IPR039226">
    <property type="entry name" value="Ski3/TTC37"/>
</dbReference>
<evidence type="ECO:0000313" key="4">
    <source>
        <dbReference type="EMBL" id="CAH0416278.1"/>
    </source>
</evidence>
<dbReference type="Gene3D" id="1.25.40.10">
    <property type="entry name" value="Tetratricopeptide repeat domain"/>
    <property type="match status" value="2"/>
</dbReference>
<dbReference type="PANTHER" id="PTHR15704:SF7">
    <property type="entry name" value="SUPERKILLER COMPLEX PROTEIN 3"/>
    <property type="match status" value="1"/>
</dbReference>
<dbReference type="InterPro" id="IPR011990">
    <property type="entry name" value="TPR-like_helical_dom_sf"/>
</dbReference>
<dbReference type="EMBL" id="CAKKNS010000001">
    <property type="protein sequence ID" value="CAH0416278.1"/>
    <property type="molecule type" value="Genomic_DNA"/>
</dbReference>
<feature type="repeat" description="TPR" evidence="3">
    <location>
        <begin position="69"/>
        <end position="102"/>
    </location>
</feature>
<dbReference type="PROSITE" id="PS50005">
    <property type="entry name" value="TPR"/>
    <property type="match status" value="1"/>
</dbReference>
<keyword evidence="2 3" id="KW-0802">TPR repeat</keyword>
<comment type="caution">
    <text evidence="4">The sequence shown here is derived from an EMBL/GenBank/DDBJ whole genome shotgun (WGS) entry which is preliminary data.</text>
</comment>
<sequence>MSDKRSALANEVDQTIKTLINKINTQPKDWRNYNDLGVVLTQISDFNSAEELIMKALGLFGSQDEVAHQTLLYTLGNVYYGAGEYPKAVTYYQQITRADIKGDAFVMLAQSFMQQQQYQQALVYALTAHENVPNDISVMVLIGDIWLALGDFKQADAMYAEVLNQAADNVAALFGRGIIALTLGQPSAALFAQVEQLDSKYYADNKQRVDEIATVIQNQQNK</sequence>
<evidence type="ECO:0000313" key="5">
    <source>
        <dbReference type="Proteomes" id="UP000789707"/>
    </source>
</evidence>
<keyword evidence="5" id="KW-1185">Reference proteome</keyword>